<evidence type="ECO:0000313" key="5">
    <source>
        <dbReference type="EMBL" id="PVZ93799.1"/>
    </source>
</evidence>
<dbReference type="CDD" id="cd06267">
    <property type="entry name" value="PBP1_LacI_sugar_binding-like"/>
    <property type="match status" value="1"/>
</dbReference>
<dbReference type="SUPFAM" id="SSF53822">
    <property type="entry name" value="Periplasmic binding protein-like I"/>
    <property type="match status" value="1"/>
</dbReference>
<dbReference type="RefSeq" id="WP_116756313.1">
    <property type="nucleotide sequence ID" value="NZ_JBHUEX010000001.1"/>
</dbReference>
<dbReference type="GO" id="GO:0000976">
    <property type="term" value="F:transcription cis-regulatory region binding"/>
    <property type="evidence" value="ECO:0007669"/>
    <property type="project" value="TreeGrafter"/>
</dbReference>
<dbReference type="EMBL" id="QEOP01000002">
    <property type="protein sequence ID" value="PVZ93799.1"/>
    <property type="molecule type" value="Genomic_DNA"/>
</dbReference>
<evidence type="ECO:0000256" key="1">
    <source>
        <dbReference type="ARBA" id="ARBA00023015"/>
    </source>
</evidence>
<gene>
    <name evidence="5" type="ORF">DDQ50_08395</name>
</gene>
<dbReference type="Proteomes" id="UP000244893">
    <property type="component" value="Unassembled WGS sequence"/>
</dbReference>
<keyword evidence="3" id="KW-0804">Transcription</keyword>
<dbReference type="PROSITE" id="PS50932">
    <property type="entry name" value="HTH_LACI_2"/>
    <property type="match status" value="1"/>
</dbReference>
<evidence type="ECO:0000256" key="3">
    <source>
        <dbReference type="ARBA" id="ARBA00023163"/>
    </source>
</evidence>
<reference evidence="5 6" key="1">
    <citation type="submission" date="2018-05" db="EMBL/GenBank/DDBJ databases">
        <title>Amnibacterium sp. M8JJ-5, whole genome shotgun sequence.</title>
        <authorList>
            <person name="Tuo L."/>
        </authorList>
    </citation>
    <scope>NUCLEOTIDE SEQUENCE [LARGE SCALE GENOMIC DNA]</scope>
    <source>
        <strain evidence="5 6">M8JJ-5</strain>
    </source>
</reference>
<dbReference type="PANTHER" id="PTHR30146:SF109">
    <property type="entry name" value="HTH-TYPE TRANSCRIPTIONAL REGULATOR GALS"/>
    <property type="match status" value="1"/>
</dbReference>
<dbReference type="Gene3D" id="3.40.50.2300">
    <property type="match status" value="2"/>
</dbReference>
<dbReference type="InterPro" id="IPR000843">
    <property type="entry name" value="HTH_LacI"/>
</dbReference>
<keyword evidence="2" id="KW-0238">DNA-binding</keyword>
<dbReference type="Pfam" id="PF00356">
    <property type="entry name" value="LacI"/>
    <property type="match status" value="1"/>
</dbReference>
<organism evidence="5 6">
    <name type="scientific">Amnibacterium flavum</name>
    <dbReference type="NCBI Taxonomy" id="2173173"/>
    <lineage>
        <taxon>Bacteria</taxon>
        <taxon>Bacillati</taxon>
        <taxon>Actinomycetota</taxon>
        <taxon>Actinomycetes</taxon>
        <taxon>Micrococcales</taxon>
        <taxon>Microbacteriaceae</taxon>
        <taxon>Amnibacterium</taxon>
    </lineage>
</organism>
<dbReference type="Pfam" id="PF13377">
    <property type="entry name" value="Peripla_BP_3"/>
    <property type="match status" value="1"/>
</dbReference>
<sequence length="346" mass="37657">MAATLRDVARLAEVSIKTVSNVIHDHPNVRDETRARVQSAIEELDYQPNMSARGLRSGRTGAIGLAIPSIRENYFAELADAVIEAADLHGVSVLVSQTNGLREAELDVLSGRRLRLTDGLLFSPASLGQDDRDLLNVRFPLVLLGERMFDGPTDHVTMLNIEAATAAVEHLISRGRRRIALLGVDAERLDEAGSANLRAAGYQLALQQAGIAYDPALVVGPAHWDHDDAAEATRALIRSGAPFDAVFAMNDTLAVGALRALAEARFRVPEDIAIIGFDDIEATRFSIPSLSSVDPGRSQIARLAVERLLHRIEEKNDRQPPQRFTTDFTIVARESTDHPAERSVDG</sequence>
<keyword evidence="1" id="KW-0805">Transcription regulation</keyword>
<name>A0A2V1HRR6_9MICO</name>
<proteinExistence type="predicted"/>
<evidence type="ECO:0000256" key="2">
    <source>
        <dbReference type="ARBA" id="ARBA00023125"/>
    </source>
</evidence>
<dbReference type="SMART" id="SM00354">
    <property type="entry name" value="HTH_LACI"/>
    <property type="match status" value="1"/>
</dbReference>
<accession>A0A2V1HRR6</accession>
<dbReference type="GO" id="GO:0003700">
    <property type="term" value="F:DNA-binding transcription factor activity"/>
    <property type="evidence" value="ECO:0007669"/>
    <property type="project" value="TreeGrafter"/>
</dbReference>
<dbReference type="CDD" id="cd01392">
    <property type="entry name" value="HTH_LacI"/>
    <property type="match status" value="1"/>
</dbReference>
<comment type="caution">
    <text evidence="5">The sequence shown here is derived from an EMBL/GenBank/DDBJ whole genome shotgun (WGS) entry which is preliminary data.</text>
</comment>
<dbReference type="PROSITE" id="PS00356">
    <property type="entry name" value="HTH_LACI_1"/>
    <property type="match status" value="1"/>
</dbReference>
<dbReference type="InterPro" id="IPR046335">
    <property type="entry name" value="LacI/GalR-like_sensor"/>
</dbReference>
<keyword evidence="6" id="KW-1185">Reference proteome</keyword>
<dbReference type="OrthoDB" id="2854648at2"/>
<dbReference type="InterPro" id="IPR028082">
    <property type="entry name" value="Peripla_BP_I"/>
</dbReference>
<evidence type="ECO:0000259" key="4">
    <source>
        <dbReference type="PROSITE" id="PS50932"/>
    </source>
</evidence>
<feature type="domain" description="HTH lacI-type" evidence="4">
    <location>
        <begin position="3"/>
        <end position="57"/>
    </location>
</feature>
<dbReference type="InterPro" id="IPR010982">
    <property type="entry name" value="Lambda_DNA-bd_dom_sf"/>
</dbReference>
<dbReference type="Gene3D" id="1.10.260.40">
    <property type="entry name" value="lambda repressor-like DNA-binding domains"/>
    <property type="match status" value="1"/>
</dbReference>
<dbReference type="SUPFAM" id="SSF47413">
    <property type="entry name" value="lambda repressor-like DNA-binding domains"/>
    <property type="match status" value="1"/>
</dbReference>
<dbReference type="PANTHER" id="PTHR30146">
    <property type="entry name" value="LACI-RELATED TRANSCRIPTIONAL REPRESSOR"/>
    <property type="match status" value="1"/>
</dbReference>
<evidence type="ECO:0000313" key="6">
    <source>
        <dbReference type="Proteomes" id="UP000244893"/>
    </source>
</evidence>
<protein>
    <submittedName>
        <fullName evidence="5">LacI family transcriptional regulator</fullName>
    </submittedName>
</protein>
<dbReference type="AlphaFoldDB" id="A0A2V1HRR6"/>